<dbReference type="InterPro" id="IPR051133">
    <property type="entry name" value="Adapter_Engulfment-Domain"/>
</dbReference>
<comment type="caution">
    <text evidence="4">The sequence shown here is derived from an EMBL/GenBank/DDBJ whole genome shotgun (WGS) entry which is preliminary data.</text>
</comment>
<dbReference type="CDD" id="cd01273">
    <property type="entry name" value="PTB_CED-6"/>
    <property type="match status" value="1"/>
</dbReference>
<dbReference type="InterPro" id="IPR006020">
    <property type="entry name" value="PTB/PI_dom"/>
</dbReference>
<dbReference type="SUPFAM" id="SSF50729">
    <property type="entry name" value="PH domain-like"/>
    <property type="match status" value="1"/>
</dbReference>
<dbReference type="Pfam" id="PF00640">
    <property type="entry name" value="PID"/>
    <property type="match status" value="1"/>
</dbReference>
<evidence type="ECO:0000313" key="4">
    <source>
        <dbReference type="EMBL" id="KAK0416845.1"/>
    </source>
</evidence>
<feature type="region of interest" description="Disordered" evidence="2">
    <location>
        <begin position="403"/>
        <end position="439"/>
    </location>
</feature>
<dbReference type="PROSITE" id="PS01179">
    <property type="entry name" value="PID"/>
    <property type="match status" value="1"/>
</dbReference>
<feature type="region of interest" description="Disordered" evidence="2">
    <location>
        <begin position="332"/>
        <end position="353"/>
    </location>
</feature>
<dbReference type="Gene3D" id="2.30.29.30">
    <property type="entry name" value="Pleckstrin-homology domain (PH domain)/Phosphotyrosine-binding domain (PTB)"/>
    <property type="match status" value="1"/>
</dbReference>
<dbReference type="EMBL" id="JAUCMV010000002">
    <property type="protein sequence ID" value="KAK0416845.1"/>
    <property type="molecule type" value="Genomic_DNA"/>
</dbReference>
<dbReference type="SMART" id="SM00462">
    <property type="entry name" value="PTB"/>
    <property type="match status" value="1"/>
</dbReference>
<feature type="compositionally biased region" description="Polar residues" evidence="2">
    <location>
        <begin position="283"/>
        <end position="297"/>
    </location>
</feature>
<proteinExistence type="predicted"/>
<feature type="compositionally biased region" description="Pro residues" evidence="2">
    <location>
        <begin position="242"/>
        <end position="266"/>
    </location>
</feature>
<evidence type="ECO:0000259" key="3">
    <source>
        <dbReference type="PROSITE" id="PS01179"/>
    </source>
</evidence>
<feature type="region of interest" description="Disordered" evidence="2">
    <location>
        <begin position="239"/>
        <end position="297"/>
    </location>
</feature>
<dbReference type="Proteomes" id="UP001175271">
    <property type="component" value="Unassembled WGS sequence"/>
</dbReference>
<sequence length="439" mass="48256">MTSVPKDVYKTIKRSISATTNGLVANGSSILLSSSGAGHEAKYASASGGKQWIHPPDVLTNGRVEYTVKMLGKTEVSEAKGTQVIRDAIHQIKFKLHIDRGITGNSGAKLQKVDIQINIEGVTVLDSKTKMIISKYPLHRISFCADDKQDKRVFSFIAKVDGAEQKHVCYVFLSDKMAEKITLTIGEAFDLAYQKFIDNNGRELENKKQFIVLRKRIAELEAENTTLKEELAALYRMQPQSAAPPAPTPPPALPSSPMPKYPPPALPSEHYATPVSLAPPPTNTKRQNPGGASSTNTCSLNELMRATSEVGRQLENLDLGKMEDFDEDWFDPRAGERKRKEESVPKDPFGENRYRTLTNTASGLTPFVQAEALPTTAQRNGEPTIEDFEAMLSKVDERLAEMRDGFQNGRLETGDTGDVGLQDSDYSTPIPPSSSRASK</sequence>
<name>A0AA39I2W8_9BILA</name>
<dbReference type="InterPro" id="IPR011993">
    <property type="entry name" value="PH-like_dom_sf"/>
</dbReference>
<evidence type="ECO:0000313" key="5">
    <source>
        <dbReference type="Proteomes" id="UP001175271"/>
    </source>
</evidence>
<keyword evidence="1" id="KW-0175">Coiled coil</keyword>
<dbReference type="AlphaFoldDB" id="A0AA39I2W8"/>
<organism evidence="4 5">
    <name type="scientific">Steinernema hermaphroditum</name>
    <dbReference type="NCBI Taxonomy" id="289476"/>
    <lineage>
        <taxon>Eukaryota</taxon>
        <taxon>Metazoa</taxon>
        <taxon>Ecdysozoa</taxon>
        <taxon>Nematoda</taxon>
        <taxon>Chromadorea</taxon>
        <taxon>Rhabditida</taxon>
        <taxon>Tylenchina</taxon>
        <taxon>Panagrolaimomorpha</taxon>
        <taxon>Strongyloidoidea</taxon>
        <taxon>Steinernematidae</taxon>
        <taxon>Steinernema</taxon>
    </lineage>
</organism>
<protein>
    <recommendedName>
        <fullName evidence="3">PID domain-containing protein</fullName>
    </recommendedName>
</protein>
<dbReference type="PANTHER" id="PTHR11232">
    <property type="entry name" value="PHOSPHOTYROSINE INTERACTION DOMAIN-CONTAINING FAMILY MEMBER"/>
    <property type="match status" value="1"/>
</dbReference>
<evidence type="ECO:0000256" key="2">
    <source>
        <dbReference type="SAM" id="MobiDB-lite"/>
    </source>
</evidence>
<accession>A0AA39I2W8</accession>
<gene>
    <name evidence="4" type="ORF">QR680_012715</name>
</gene>
<keyword evidence="5" id="KW-1185">Reference proteome</keyword>
<feature type="coiled-coil region" evidence="1">
    <location>
        <begin position="210"/>
        <end position="237"/>
    </location>
</feature>
<evidence type="ECO:0000256" key="1">
    <source>
        <dbReference type="SAM" id="Coils"/>
    </source>
</evidence>
<feature type="domain" description="PID" evidence="3">
    <location>
        <begin position="64"/>
        <end position="203"/>
    </location>
</feature>
<dbReference type="PANTHER" id="PTHR11232:SF77">
    <property type="entry name" value="GULP PTB DOMAIN CONTAINING ENGULFMENT ADAPTOR 1"/>
    <property type="match status" value="1"/>
</dbReference>
<reference evidence="4" key="1">
    <citation type="submission" date="2023-06" db="EMBL/GenBank/DDBJ databases">
        <title>Genomic analysis of the entomopathogenic nematode Steinernema hermaphroditum.</title>
        <authorList>
            <person name="Schwarz E.M."/>
            <person name="Heppert J.K."/>
            <person name="Baniya A."/>
            <person name="Schwartz H.T."/>
            <person name="Tan C.-H."/>
            <person name="Antoshechkin I."/>
            <person name="Sternberg P.W."/>
            <person name="Goodrich-Blair H."/>
            <person name="Dillman A.R."/>
        </authorList>
    </citation>
    <scope>NUCLEOTIDE SEQUENCE</scope>
    <source>
        <strain evidence="4">PS9179</strain>
        <tissue evidence="4">Whole animal</tissue>
    </source>
</reference>